<dbReference type="SUPFAM" id="SSF46785">
    <property type="entry name" value="Winged helix' DNA-binding domain"/>
    <property type="match status" value="1"/>
</dbReference>
<organism evidence="5 6">
    <name type="scientific">Lentilactobacillus kosonis</name>
    <dbReference type="NCBI Taxonomy" id="2810561"/>
    <lineage>
        <taxon>Bacteria</taxon>
        <taxon>Bacillati</taxon>
        <taxon>Bacillota</taxon>
        <taxon>Bacilli</taxon>
        <taxon>Lactobacillales</taxon>
        <taxon>Lactobacillaceae</taxon>
        <taxon>Lentilactobacillus</taxon>
    </lineage>
</organism>
<dbReference type="GO" id="GO:0003700">
    <property type="term" value="F:DNA-binding transcription factor activity"/>
    <property type="evidence" value="ECO:0007669"/>
    <property type="project" value="InterPro"/>
</dbReference>
<dbReference type="InterPro" id="IPR036388">
    <property type="entry name" value="WH-like_DNA-bd_sf"/>
</dbReference>
<dbReference type="OrthoDB" id="9799747at2"/>
<dbReference type="PANTHER" id="PTHR42756:SF1">
    <property type="entry name" value="TRANSCRIPTIONAL REPRESSOR OF EMRAB OPERON"/>
    <property type="match status" value="1"/>
</dbReference>
<dbReference type="Proteomes" id="UP000286974">
    <property type="component" value="Unassembled WGS sequence"/>
</dbReference>
<dbReference type="PROSITE" id="PS01117">
    <property type="entry name" value="HTH_MARR_1"/>
    <property type="match status" value="1"/>
</dbReference>
<dbReference type="RefSeq" id="WP_160114414.1">
    <property type="nucleotide sequence ID" value="NZ_BEXA01000001.1"/>
</dbReference>
<dbReference type="GO" id="GO:0003677">
    <property type="term" value="F:DNA binding"/>
    <property type="evidence" value="ECO:0007669"/>
    <property type="project" value="UniProtKB-KW"/>
</dbReference>
<evidence type="ECO:0000256" key="3">
    <source>
        <dbReference type="ARBA" id="ARBA00023163"/>
    </source>
</evidence>
<name>A0A401FI48_9LACO</name>
<keyword evidence="1" id="KW-0805">Transcription regulation</keyword>
<gene>
    <name evidence="5" type="ORF">NBRC111893_77</name>
</gene>
<dbReference type="SMART" id="SM00347">
    <property type="entry name" value="HTH_MARR"/>
    <property type="match status" value="1"/>
</dbReference>
<evidence type="ECO:0000256" key="1">
    <source>
        <dbReference type="ARBA" id="ARBA00023015"/>
    </source>
</evidence>
<reference evidence="5 6" key="1">
    <citation type="submission" date="2017-11" db="EMBL/GenBank/DDBJ databases">
        <title>Draft Genome Sequence of Lactobacillus curieae NBRC 111893 isolated from Koso, a Japanese sugar-Vegetable Fermented Beverage.</title>
        <authorList>
            <person name="Chiou T.Y."/>
            <person name="Oshima K."/>
            <person name="Suda W."/>
            <person name="Hattori M."/>
            <person name="Takahashi T."/>
        </authorList>
    </citation>
    <scope>NUCLEOTIDE SEQUENCE [LARGE SCALE GENOMIC DNA]</scope>
    <source>
        <strain evidence="5 6">NBRC111893</strain>
    </source>
</reference>
<dbReference type="Pfam" id="PF01047">
    <property type="entry name" value="MarR"/>
    <property type="match status" value="1"/>
</dbReference>
<dbReference type="EMBL" id="BEXA01000001">
    <property type="protein sequence ID" value="GAY71931.1"/>
    <property type="molecule type" value="Genomic_DNA"/>
</dbReference>
<keyword evidence="2" id="KW-0238">DNA-binding</keyword>
<evidence type="ECO:0000313" key="6">
    <source>
        <dbReference type="Proteomes" id="UP000286974"/>
    </source>
</evidence>
<dbReference type="InterPro" id="IPR023187">
    <property type="entry name" value="Tscrpt_reg_MarR-type_CS"/>
</dbReference>
<evidence type="ECO:0000259" key="4">
    <source>
        <dbReference type="PROSITE" id="PS50995"/>
    </source>
</evidence>
<evidence type="ECO:0000313" key="5">
    <source>
        <dbReference type="EMBL" id="GAY71931.1"/>
    </source>
</evidence>
<feature type="domain" description="HTH marR-type" evidence="4">
    <location>
        <begin position="5"/>
        <end position="136"/>
    </location>
</feature>
<dbReference type="Gene3D" id="1.10.10.10">
    <property type="entry name" value="Winged helix-like DNA-binding domain superfamily/Winged helix DNA-binding domain"/>
    <property type="match status" value="1"/>
</dbReference>
<keyword evidence="3" id="KW-0804">Transcription</keyword>
<dbReference type="AlphaFoldDB" id="A0A401FI48"/>
<dbReference type="InterPro" id="IPR036390">
    <property type="entry name" value="WH_DNA-bd_sf"/>
</dbReference>
<keyword evidence="6" id="KW-1185">Reference proteome</keyword>
<dbReference type="InterPro" id="IPR000835">
    <property type="entry name" value="HTH_MarR-typ"/>
</dbReference>
<accession>A0A401FI48</accession>
<sequence length="162" mass="18645">MTDINSELTKKMNYLNNTLKQLRQFKISRLSLIDPNSGQGKVLTILKKDNSIPQNELVEKLDMKRQSASELIRKLEHKGLLSREKSAEDKRIFIVSLTEKGEEFAGRLGINEEDYMNALSDDDKQNLSRILDTLIRETDSQYEIAKDNFGVNLFGPKKQNKK</sequence>
<proteinExistence type="predicted"/>
<dbReference type="PANTHER" id="PTHR42756">
    <property type="entry name" value="TRANSCRIPTIONAL REGULATOR, MARR"/>
    <property type="match status" value="1"/>
</dbReference>
<dbReference type="PROSITE" id="PS50995">
    <property type="entry name" value="HTH_MARR_2"/>
    <property type="match status" value="1"/>
</dbReference>
<comment type="caution">
    <text evidence="5">The sequence shown here is derived from an EMBL/GenBank/DDBJ whole genome shotgun (WGS) entry which is preliminary data.</text>
</comment>
<evidence type="ECO:0000256" key="2">
    <source>
        <dbReference type="ARBA" id="ARBA00023125"/>
    </source>
</evidence>
<dbReference type="PRINTS" id="PR00598">
    <property type="entry name" value="HTHMARR"/>
</dbReference>
<protein>
    <submittedName>
        <fullName evidence="5">Transcriptional regulator, MarR family</fullName>
    </submittedName>
</protein>